<feature type="region of interest" description="Disordered" evidence="1">
    <location>
        <begin position="291"/>
        <end position="314"/>
    </location>
</feature>
<feature type="compositionally biased region" description="Polar residues" evidence="1">
    <location>
        <begin position="305"/>
        <end position="314"/>
    </location>
</feature>
<accession>A0A6A4Z4R6</accession>
<dbReference type="VEuPathDB" id="FungiDB:H257_05219"/>
<dbReference type="EMBL" id="VJMI01019823">
    <property type="protein sequence ID" value="KAF0706302.1"/>
    <property type="molecule type" value="Genomic_DNA"/>
</dbReference>
<feature type="compositionally biased region" description="Basic and acidic residues" evidence="1">
    <location>
        <begin position="291"/>
        <end position="304"/>
    </location>
</feature>
<protein>
    <submittedName>
        <fullName evidence="2">Uncharacterized protein</fullName>
    </submittedName>
</protein>
<evidence type="ECO:0000256" key="1">
    <source>
        <dbReference type="SAM" id="MobiDB-lite"/>
    </source>
</evidence>
<evidence type="ECO:0000313" key="2">
    <source>
        <dbReference type="EMBL" id="KAF0706302.1"/>
    </source>
</evidence>
<feature type="region of interest" description="Disordered" evidence="1">
    <location>
        <begin position="243"/>
        <end position="279"/>
    </location>
</feature>
<evidence type="ECO:0000313" key="3">
    <source>
        <dbReference type="Proteomes" id="UP000469452"/>
    </source>
</evidence>
<comment type="caution">
    <text evidence="2">The sequence shown here is derived from an EMBL/GenBank/DDBJ whole genome shotgun (WGS) entry which is preliminary data.</text>
</comment>
<gene>
    <name evidence="2" type="ORF">AaE_014184</name>
</gene>
<feature type="compositionally biased region" description="Polar residues" evidence="1">
    <location>
        <begin position="243"/>
        <end position="261"/>
    </location>
</feature>
<dbReference type="AlphaFoldDB" id="A0A6A4Z4R6"/>
<reference evidence="2 3" key="1">
    <citation type="submission" date="2019-06" db="EMBL/GenBank/DDBJ databases">
        <title>Genomics analysis of Aphanomyces spp. identifies a new class of oomycete effector associated with host adaptation.</title>
        <authorList>
            <person name="Gaulin E."/>
        </authorList>
    </citation>
    <scope>NUCLEOTIDE SEQUENCE [LARGE SCALE GENOMIC DNA]</scope>
    <source>
        <strain evidence="2 3">E</strain>
    </source>
</reference>
<organism evidence="2 3">
    <name type="scientific">Aphanomyces astaci</name>
    <name type="common">Crayfish plague agent</name>
    <dbReference type="NCBI Taxonomy" id="112090"/>
    <lineage>
        <taxon>Eukaryota</taxon>
        <taxon>Sar</taxon>
        <taxon>Stramenopiles</taxon>
        <taxon>Oomycota</taxon>
        <taxon>Saprolegniomycetes</taxon>
        <taxon>Saprolegniales</taxon>
        <taxon>Verrucalvaceae</taxon>
        <taxon>Aphanomyces</taxon>
    </lineage>
</organism>
<dbReference type="Proteomes" id="UP000469452">
    <property type="component" value="Unassembled WGS sequence"/>
</dbReference>
<proteinExistence type="predicted"/>
<sequence>MALATICQGGPCANVIDNLPTQSTSSASSFGPTTALIEVLQNPGVIEFDKEESRTKSSPTIHCHVNQILGRIGGPSGVDQKLSSHSFRHGGAQHANGSEHLTASLIFDRGAWNISATNKGFNYIFNTSSEDHKVAKHLSGWTTSEAVPLFSLGIFDAQSRDRIRDVQTHLFAACSGLDGPTLNLNRRVVDTLTVYLFRHYPRLKETNAHGPAVLRLEACMRLAGCCEIDMLAWSSHLTTAPTIQQSPERLQQHPTSTSETAEQGLIRHQAASGRRQEERLQVLEAKLEGRGDYKKRESVSHKTNDTILTTKKHR</sequence>
<name>A0A6A4Z4R6_APHAT</name>